<sequence length="84" mass="9103">MELNGYAVVIAALIAAVAYGLIDALRDVVVALVGRDVDGLVSEVQGLRKRIAALETQRDFATYCARRDQRVTVLEAQQKAEQAS</sequence>
<reference evidence="3" key="1">
    <citation type="journal article" date="2019" name="Int. J. Syst. Evol. Microbiol.">
        <title>The Global Catalogue of Microorganisms (GCM) 10K type strain sequencing project: providing services to taxonomists for standard genome sequencing and annotation.</title>
        <authorList>
            <consortium name="The Broad Institute Genomics Platform"/>
            <consortium name="The Broad Institute Genome Sequencing Center for Infectious Disease"/>
            <person name="Wu L."/>
            <person name="Ma J."/>
        </authorList>
    </citation>
    <scope>NUCLEOTIDE SEQUENCE [LARGE SCALE GENOMIC DNA]</scope>
    <source>
        <strain evidence="3">LMG 29894</strain>
    </source>
</reference>
<evidence type="ECO:0000256" key="1">
    <source>
        <dbReference type="SAM" id="Phobius"/>
    </source>
</evidence>
<proteinExistence type="predicted"/>
<protein>
    <submittedName>
        <fullName evidence="2">Uncharacterized protein</fullName>
    </submittedName>
</protein>
<keyword evidence="1" id="KW-1133">Transmembrane helix</keyword>
<comment type="caution">
    <text evidence="2">The sequence shown here is derived from an EMBL/GenBank/DDBJ whole genome shotgun (WGS) entry which is preliminary data.</text>
</comment>
<dbReference type="Proteomes" id="UP001595791">
    <property type="component" value="Unassembled WGS sequence"/>
</dbReference>
<keyword evidence="1" id="KW-0812">Transmembrane</keyword>
<gene>
    <name evidence="2" type="ORF">ACFOW7_21950</name>
</gene>
<evidence type="ECO:0000313" key="2">
    <source>
        <dbReference type="EMBL" id="MFC4162004.1"/>
    </source>
</evidence>
<keyword evidence="1" id="KW-0472">Membrane</keyword>
<keyword evidence="3" id="KW-1185">Reference proteome</keyword>
<dbReference type="RefSeq" id="WP_378168757.1">
    <property type="nucleotide sequence ID" value="NZ_JBHSBU010000004.1"/>
</dbReference>
<accession>A0ABV8MVD9</accession>
<name>A0ABV8MVD9_9NEIS</name>
<organism evidence="2 3">
    <name type="scientific">Chitinimonas lacunae</name>
    <dbReference type="NCBI Taxonomy" id="1963018"/>
    <lineage>
        <taxon>Bacteria</taxon>
        <taxon>Pseudomonadati</taxon>
        <taxon>Pseudomonadota</taxon>
        <taxon>Betaproteobacteria</taxon>
        <taxon>Neisseriales</taxon>
        <taxon>Chitinibacteraceae</taxon>
        <taxon>Chitinimonas</taxon>
    </lineage>
</organism>
<dbReference type="EMBL" id="JBHSBU010000004">
    <property type="protein sequence ID" value="MFC4162004.1"/>
    <property type="molecule type" value="Genomic_DNA"/>
</dbReference>
<feature type="transmembrane region" description="Helical" evidence="1">
    <location>
        <begin position="6"/>
        <end position="25"/>
    </location>
</feature>
<evidence type="ECO:0000313" key="3">
    <source>
        <dbReference type="Proteomes" id="UP001595791"/>
    </source>
</evidence>